<evidence type="ECO:0000313" key="1">
    <source>
        <dbReference type="EMBL" id="MFC5604718.1"/>
    </source>
</evidence>
<dbReference type="RefSeq" id="WP_381446770.1">
    <property type="nucleotide sequence ID" value="NZ_JBHSNP010000028.1"/>
</dbReference>
<keyword evidence="2" id="KW-1185">Reference proteome</keyword>
<dbReference type="Proteomes" id="UP001596071">
    <property type="component" value="Unassembled WGS sequence"/>
</dbReference>
<reference evidence="2" key="1">
    <citation type="journal article" date="2019" name="Int. J. Syst. Evol. Microbiol.">
        <title>The Global Catalogue of Microorganisms (GCM) 10K type strain sequencing project: providing services to taxonomists for standard genome sequencing and annotation.</title>
        <authorList>
            <consortium name="The Broad Institute Genomics Platform"/>
            <consortium name="The Broad Institute Genome Sequencing Center for Infectious Disease"/>
            <person name="Wu L."/>
            <person name="Ma J."/>
        </authorList>
    </citation>
    <scope>NUCLEOTIDE SEQUENCE [LARGE SCALE GENOMIC DNA]</scope>
    <source>
        <strain evidence="2">KACC 11299</strain>
    </source>
</reference>
<proteinExistence type="predicted"/>
<evidence type="ECO:0000313" key="2">
    <source>
        <dbReference type="Proteomes" id="UP001596071"/>
    </source>
</evidence>
<sequence length="197" mass="22447">MEINLDLSKLITNEEKVLLKNILNKGTSEFTDIIEGVCMAAIAEYFEMMLGKQVPTRANEIQERRLFHLLKHYFDGRIPSESEISAIFQLTESGSRSLLRNVRTRFKFDLKEEMEYTIKNTLLQAVSANDSYRVVIQSDNILEELRQVVSMKGAKLEQISKVKGSAGLYNIPEDTFDLLCANYNISRAQLEAAMADI</sequence>
<accession>A0ABW0U3K0</accession>
<name>A0ABW0U3K0_9BACL</name>
<dbReference type="EMBL" id="JBHSNP010000028">
    <property type="protein sequence ID" value="MFC5604718.1"/>
    <property type="molecule type" value="Genomic_DNA"/>
</dbReference>
<organism evidence="1 2">
    <name type="scientific">Sporosarcina koreensis</name>
    <dbReference type="NCBI Taxonomy" id="334735"/>
    <lineage>
        <taxon>Bacteria</taxon>
        <taxon>Bacillati</taxon>
        <taxon>Bacillota</taxon>
        <taxon>Bacilli</taxon>
        <taxon>Bacillales</taxon>
        <taxon>Caryophanaceae</taxon>
        <taxon>Sporosarcina</taxon>
    </lineage>
</organism>
<gene>
    <name evidence="1" type="ORF">ACFPTP_15895</name>
</gene>
<protein>
    <submittedName>
        <fullName evidence="1">Uncharacterized protein</fullName>
    </submittedName>
</protein>
<comment type="caution">
    <text evidence="1">The sequence shown here is derived from an EMBL/GenBank/DDBJ whole genome shotgun (WGS) entry which is preliminary data.</text>
</comment>